<dbReference type="RefSeq" id="WP_205296361.1">
    <property type="nucleotide sequence ID" value="NZ_CP070371.1"/>
</dbReference>
<keyword evidence="1" id="KW-0472">Membrane</keyword>
<evidence type="ECO:0000313" key="3">
    <source>
        <dbReference type="Proteomes" id="UP000663629"/>
    </source>
</evidence>
<feature type="transmembrane region" description="Helical" evidence="1">
    <location>
        <begin position="102"/>
        <end position="121"/>
    </location>
</feature>
<accession>A0ABX7JQZ0</accession>
<sequence>MEVVWLIVGLTLATTMWFGAVRMASRSFGAMGIGLATLLVAAGLCYLIGESKTGGYLAGIIGMLLSMLMLIAAGGLVAGAFLRWLYDRLRPPEAPRAPLRPAWDVMCIVALAGLAVIFSAME</sequence>
<keyword evidence="1" id="KW-0812">Transmembrane</keyword>
<evidence type="ECO:0000256" key="1">
    <source>
        <dbReference type="SAM" id="Phobius"/>
    </source>
</evidence>
<keyword evidence="1" id="KW-1133">Transmembrane helix</keyword>
<dbReference type="EMBL" id="CP070371">
    <property type="protein sequence ID" value="QRZ15414.1"/>
    <property type="molecule type" value="Genomic_DNA"/>
</dbReference>
<dbReference type="Proteomes" id="UP000663629">
    <property type="component" value="Chromosome 2"/>
</dbReference>
<protein>
    <submittedName>
        <fullName evidence="2">Uncharacterized protein</fullName>
    </submittedName>
</protein>
<name>A0ABX7JQZ0_9RHOB</name>
<feature type="transmembrane region" description="Helical" evidence="1">
    <location>
        <begin position="6"/>
        <end position="24"/>
    </location>
</feature>
<reference evidence="2 3" key="1">
    <citation type="submission" date="2021-02" db="EMBL/GenBank/DDBJ databases">
        <title>Paracoccus methylovroum sp.nov., a new methanol and methylamine utilizing methylotrophic denitrifer.</title>
        <authorList>
            <person name="Timsy T."/>
            <person name="Behrendt U."/>
            <person name="Ulrich A."/>
            <person name="Spanner T."/>
            <person name="Foesel B.U."/>
            <person name="Horn M.A."/>
            <person name="Kolb S."/>
        </authorList>
    </citation>
    <scope>NUCLEOTIDE SEQUENCE [LARGE SCALE GENOMIC DNA]</scope>
    <source>
        <strain evidence="2 3">H4-D09</strain>
    </source>
</reference>
<keyword evidence="3" id="KW-1185">Reference proteome</keyword>
<proteinExistence type="predicted"/>
<feature type="transmembrane region" description="Helical" evidence="1">
    <location>
        <begin position="31"/>
        <end position="49"/>
    </location>
</feature>
<feature type="transmembrane region" description="Helical" evidence="1">
    <location>
        <begin position="55"/>
        <end position="82"/>
    </location>
</feature>
<gene>
    <name evidence="2" type="ORF">JWJ88_13770</name>
</gene>
<evidence type="ECO:0000313" key="2">
    <source>
        <dbReference type="EMBL" id="QRZ15414.1"/>
    </source>
</evidence>
<organism evidence="2 3">
    <name type="scientific">Paracoccus methylovorus</name>
    <dbReference type="NCBI Taxonomy" id="2812658"/>
    <lineage>
        <taxon>Bacteria</taxon>
        <taxon>Pseudomonadati</taxon>
        <taxon>Pseudomonadota</taxon>
        <taxon>Alphaproteobacteria</taxon>
        <taxon>Rhodobacterales</taxon>
        <taxon>Paracoccaceae</taxon>
        <taxon>Paracoccus</taxon>
    </lineage>
</organism>